<dbReference type="Pfam" id="PF12849">
    <property type="entry name" value="PBP_like_2"/>
    <property type="match status" value="1"/>
</dbReference>
<keyword evidence="8 12" id="KW-0732">Signal</keyword>
<dbReference type="Proteomes" id="UP000182635">
    <property type="component" value="Unassembled WGS sequence"/>
</dbReference>
<evidence type="ECO:0000256" key="6">
    <source>
        <dbReference type="ARBA" id="ARBA00022475"/>
    </source>
</evidence>
<dbReference type="CDD" id="cd13653">
    <property type="entry name" value="PBP2_phosphate_like_1"/>
    <property type="match status" value="1"/>
</dbReference>
<dbReference type="GO" id="GO:0005886">
    <property type="term" value="C:plasma membrane"/>
    <property type="evidence" value="ECO:0007669"/>
    <property type="project" value="UniProtKB-SubCell"/>
</dbReference>
<dbReference type="InterPro" id="IPR024370">
    <property type="entry name" value="PBP_domain"/>
</dbReference>
<evidence type="ECO:0000256" key="8">
    <source>
        <dbReference type="ARBA" id="ARBA00022729"/>
    </source>
</evidence>
<keyword evidence="10 12" id="KW-0564">Palmitate</keyword>
<evidence type="ECO:0000256" key="7">
    <source>
        <dbReference type="ARBA" id="ARBA00022592"/>
    </source>
</evidence>
<comment type="subcellular location">
    <subcellularLocation>
        <location evidence="2 12">Cell membrane</location>
        <topology evidence="2 12">Lipid-anchor</topology>
    </subcellularLocation>
</comment>
<evidence type="ECO:0000256" key="4">
    <source>
        <dbReference type="ARBA" id="ARBA00011529"/>
    </source>
</evidence>
<keyword evidence="6 12" id="KW-1003">Cell membrane</keyword>
<protein>
    <recommendedName>
        <fullName evidence="12">Phosphate-binding protein</fullName>
    </recommendedName>
</protein>
<evidence type="ECO:0000256" key="2">
    <source>
        <dbReference type="ARBA" id="ARBA00004193"/>
    </source>
</evidence>
<dbReference type="SUPFAM" id="SSF53850">
    <property type="entry name" value="Periplasmic binding protein-like II"/>
    <property type="match status" value="1"/>
</dbReference>
<dbReference type="PANTHER" id="PTHR30570:SF4">
    <property type="entry name" value="PHOSPHATE-BINDING PROTEIN PSTS 1"/>
    <property type="match status" value="1"/>
</dbReference>
<sequence length="295" mass="31776">MRKNFRILCLVSLMALVLVGCGSKAQQKREITVVGSTALQPMVEMAAEEYQKDNHDVSITVQGGGSGTGLSQVQAGAVSIGNSDIFADQQPGIKGKDLVDHKVCVMGLAPVTNKEAGITKLTMEQLRGIFSGKYTNWKQVGGKNLAIVLINRAQGSGTRAAFESAVMGNEKMAKAQEQESNGTVSKMVAHTPGAISYLSFSYISKDVLGIAIDGVKPTAGNVQTGEWKIWSYEHMYTYGKPNEQTKKLLGYMKSDYVQKNLVKALGYVSISEMKVKKDSNGKVVPVKEGERNGSD</sequence>
<feature type="chain" id="PRO_5039752840" description="Phosphate-binding protein" evidence="12">
    <location>
        <begin position="26"/>
        <end position="295"/>
    </location>
</feature>
<keyword evidence="7 12" id="KW-0592">Phosphate transport</keyword>
<evidence type="ECO:0000256" key="11">
    <source>
        <dbReference type="ARBA" id="ARBA00023288"/>
    </source>
</evidence>
<evidence type="ECO:0000313" key="15">
    <source>
        <dbReference type="Proteomes" id="UP000182635"/>
    </source>
</evidence>
<keyword evidence="11 12" id="KW-0449">Lipoprotein</keyword>
<evidence type="ECO:0000313" key="14">
    <source>
        <dbReference type="EMBL" id="SFG28953.1"/>
    </source>
</evidence>
<dbReference type="GO" id="GO:0006817">
    <property type="term" value="P:phosphate ion transport"/>
    <property type="evidence" value="ECO:0007669"/>
    <property type="project" value="UniProtKB-UniRule"/>
</dbReference>
<dbReference type="PROSITE" id="PS51257">
    <property type="entry name" value="PROKAR_LIPOPROTEIN"/>
    <property type="match status" value="1"/>
</dbReference>
<dbReference type="PANTHER" id="PTHR30570">
    <property type="entry name" value="PERIPLASMIC PHOSPHATE BINDING COMPONENT OF PHOSPHATE ABC TRANSPORTER"/>
    <property type="match status" value="1"/>
</dbReference>
<evidence type="ECO:0000256" key="1">
    <source>
        <dbReference type="ARBA" id="ARBA00002841"/>
    </source>
</evidence>
<gene>
    <name evidence="14" type="ORF">SAMN02910432_00721</name>
</gene>
<comment type="subunit">
    <text evidence="4 12">The complex is composed of two ATP-binding proteins (PstB), two transmembrane proteins (PstC and PstA) and a solute-binding protein (PstS).</text>
</comment>
<dbReference type="AlphaFoldDB" id="A0A1I2QMS7"/>
<evidence type="ECO:0000259" key="13">
    <source>
        <dbReference type="Pfam" id="PF12849"/>
    </source>
</evidence>
<evidence type="ECO:0000256" key="5">
    <source>
        <dbReference type="ARBA" id="ARBA00022448"/>
    </source>
</evidence>
<evidence type="ECO:0000256" key="10">
    <source>
        <dbReference type="ARBA" id="ARBA00023139"/>
    </source>
</evidence>
<dbReference type="EMBL" id="FOPI01000009">
    <property type="protein sequence ID" value="SFG28953.1"/>
    <property type="molecule type" value="Genomic_DNA"/>
</dbReference>
<dbReference type="OrthoDB" id="9790048at2"/>
<dbReference type="RefSeq" id="WP_046921945.1">
    <property type="nucleotide sequence ID" value="NZ_AYYL01000015.1"/>
</dbReference>
<dbReference type="InterPro" id="IPR011862">
    <property type="entry name" value="Phos-bd"/>
</dbReference>
<name>A0A1I2QMS7_9LACO</name>
<reference evidence="15" key="1">
    <citation type="submission" date="2016-10" db="EMBL/GenBank/DDBJ databases">
        <authorList>
            <person name="Varghese N."/>
            <person name="Submissions S."/>
        </authorList>
    </citation>
    <scope>NUCLEOTIDE SEQUENCE [LARGE SCALE GENOMIC DNA]</scope>
    <source>
        <strain evidence="15">DSM 20403</strain>
    </source>
</reference>
<organism evidence="14 15">
    <name type="scientific">Ligilactobacillus ruminis DSM 20403 = NBRC 102161</name>
    <dbReference type="NCBI Taxonomy" id="1423798"/>
    <lineage>
        <taxon>Bacteria</taxon>
        <taxon>Bacillati</taxon>
        <taxon>Bacillota</taxon>
        <taxon>Bacilli</taxon>
        <taxon>Lactobacillales</taxon>
        <taxon>Lactobacillaceae</taxon>
        <taxon>Ligilactobacillus</taxon>
    </lineage>
</organism>
<proteinExistence type="inferred from homology"/>
<dbReference type="GO" id="GO:0042301">
    <property type="term" value="F:phosphate ion binding"/>
    <property type="evidence" value="ECO:0007669"/>
    <property type="project" value="UniProtKB-UniRule"/>
</dbReference>
<keyword evidence="9" id="KW-0472">Membrane</keyword>
<dbReference type="NCBIfam" id="TIGR02136">
    <property type="entry name" value="ptsS_2"/>
    <property type="match status" value="1"/>
</dbReference>
<evidence type="ECO:0000256" key="12">
    <source>
        <dbReference type="RuleBase" id="RU367119"/>
    </source>
</evidence>
<feature type="signal peptide" evidence="12">
    <location>
        <begin position="1"/>
        <end position="25"/>
    </location>
</feature>
<accession>A0A1I2QMS7</accession>
<evidence type="ECO:0000256" key="9">
    <source>
        <dbReference type="ARBA" id="ARBA00023136"/>
    </source>
</evidence>
<comment type="similarity">
    <text evidence="3 12">Belongs to the PstS family.</text>
</comment>
<dbReference type="InterPro" id="IPR050811">
    <property type="entry name" value="Phosphate_ABC_transporter"/>
</dbReference>
<comment type="function">
    <text evidence="12">Involved in the system for phosphate transport across the cytoplasmic membrane.</text>
</comment>
<feature type="domain" description="PBP" evidence="13">
    <location>
        <begin position="25"/>
        <end position="255"/>
    </location>
</feature>
<comment type="function">
    <text evidence="1">Part of the ABC transporter complex PstSACB involved in phosphate import.</text>
</comment>
<evidence type="ECO:0000256" key="3">
    <source>
        <dbReference type="ARBA" id="ARBA00008725"/>
    </source>
</evidence>
<keyword evidence="5 12" id="KW-0813">Transport</keyword>
<dbReference type="Gene3D" id="3.40.190.10">
    <property type="entry name" value="Periplasmic binding protein-like II"/>
    <property type="match status" value="2"/>
</dbReference>